<dbReference type="Proteomes" id="UP001054837">
    <property type="component" value="Unassembled WGS sequence"/>
</dbReference>
<dbReference type="EMBL" id="BPLQ01010276">
    <property type="protein sequence ID" value="GIY49754.1"/>
    <property type="molecule type" value="Genomic_DNA"/>
</dbReference>
<protein>
    <submittedName>
        <fullName evidence="3">Uncharacterized protein</fullName>
    </submittedName>
</protein>
<organism evidence="3 4">
    <name type="scientific">Caerostris darwini</name>
    <dbReference type="NCBI Taxonomy" id="1538125"/>
    <lineage>
        <taxon>Eukaryota</taxon>
        <taxon>Metazoa</taxon>
        <taxon>Ecdysozoa</taxon>
        <taxon>Arthropoda</taxon>
        <taxon>Chelicerata</taxon>
        <taxon>Arachnida</taxon>
        <taxon>Araneae</taxon>
        <taxon>Araneomorphae</taxon>
        <taxon>Entelegynae</taxon>
        <taxon>Araneoidea</taxon>
        <taxon>Araneidae</taxon>
        <taxon>Caerostris</taxon>
    </lineage>
</organism>
<evidence type="ECO:0000313" key="2">
    <source>
        <dbReference type="EMBL" id="GIY28180.1"/>
    </source>
</evidence>
<name>A0AAV4TV57_9ARAC</name>
<evidence type="ECO:0000313" key="4">
    <source>
        <dbReference type="Proteomes" id="UP001054837"/>
    </source>
</evidence>
<sequence length="78" mass="9102">MPINDKEDNFITVSVETIKFAEDLPAVKEMFPEKTVCLRSPEKMPSYNKRKNRIHSDNSTDISSQSRYFFSLKCDYCS</sequence>
<dbReference type="AlphaFoldDB" id="A0AAV4TV57"/>
<evidence type="ECO:0000256" key="1">
    <source>
        <dbReference type="SAM" id="MobiDB-lite"/>
    </source>
</evidence>
<dbReference type="EMBL" id="BPLQ01007155">
    <property type="protein sequence ID" value="GIY28180.1"/>
    <property type="molecule type" value="Genomic_DNA"/>
</dbReference>
<gene>
    <name evidence="3" type="ORF">CDAR_249731</name>
    <name evidence="2" type="ORF">CDAR_7211</name>
</gene>
<proteinExistence type="predicted"/>
<comment type="caution">
    <text evidence="3">The sequence shown here is derived from an EMBL/GenBank/DDBJ whole genome shotgun (WGS) entry which is preliminary data.</text>
</comment>
<feature type="region of interest" description="Disordered" evidence="1">
    <location>
        <begin position="42"/>
        <end position="61"/>
    </location>
</feature>
<reference evidence="3 4" key="1">
    <citation type="submission" date="2021-06" db="EMBL/GenBank/DDBJ databases">
        <title>Caerostris darwini draft genome.</title>
        <authorList>
            <person name="Kono N."/>
            <person name="Arakawa K."/>
        </authorList>
    </citation>
    <scope>NUCLEOTIDE SEQUENCE [LARGE SCALE GENOMIC DNA]</scope>
</reference>
<keyword evidence="4" id="KW-1185">Reference proteome</keyword>
<evidence type="ECO:0000313" key="3">
    <source>
        <dbReference type="EMBL" id="GIY49754.1"/>
    </source>
</evidence>
<accession>A0AAV4TV57</accession>